<dbReference type="GO" id="GO:0001006">
    <property type="term" value="F:RNA polymerase III type 3 promoter sequence-specific DNA binding"/>
    <property type="evidence" value="ECO:0007669"/>
    <property type="project" value="TreeGrafter"/>
</dbReference>
<dbReference type="CDD" id="cd00167">
    <property type="entry name" value="SANT"/>
    <property type="match status" value="2"/>
</dbReference>
<organism evidence="7 8">
    <name type="scientific">Zancudomyces culisetae</name>
    <name type="common">Gut fungus</name>
    <name type="synonym">Smittium culisetae</name>
    <dbReference type="NCBI Taxonomy" id="1213189"/>
    <lineage>
        <taxon>Eukaryota</taxon>
        <taxon>Fungi</taxon>
        <taxon>Fungi incertae sedis</taxon>
        <taxon>Zoopagomycota</taxon>
        <taxon>Kickxellomycotina</taxon>
        <taxon>Harpellomycetes</taxon>
        <taxon>Harpellales</taxon>
        <taxon>Legeriomycetaceae</taxon>
        <taxon>Zancudomyces</taxon>
    </lineage>
</organism>
<feature type="domain" description="Myb-like" evidence="5">
    <location>
        <begin position="112"/>
        <end position="167"/>
    </location>
</feature>
<dbReference type="GO" id="GO:0000978">
    <property type="term" value="F:RNA polymerase II cis-regulatory region sequence-specific DNA binding"/>
    <property type="evidence" value="ECO:0007669"/>
    <property type="project" value="TreeGrafter"/>
</dbReference>
<dbReference type="GO" id="GO:0042796">
    <property type="term" value="P:snRNA transcription by RNA polymerase III"/>
    <property type="evidence" value="ECO:0007669"/>
    <property type="project" value="TreeGrafter"/>
</dbReference>
<comment type="caution">
    <text evidence="7">The sequence shown here is derived from an EMBL/GenBank/DDBJ whole genome shotgun (WGS) entry which is preliminary data.</text>
</comment>
<evidence type="ECO:0000313" key="8">
    <source>
        <dbReference type="Proteomes" id="UP000188320"/>
    </source>
</evidence>
<evidence type="ECO:0000313" key="7">
    <source>
        <dbReference type="EMBL" id="OMH80001.1"/>
    </source>
</evidence>
<dbReference type="PROSITE" id="PS51294">
    <property type="entry name" value="HTH_MYB"/>
    <property type="match status" value="1"/>
</dbReference>
<dbReference type="InterPro" id="IPR017930">
    <property type="entry name" value="Myb_dom"/>
</dbReference>
<evidence type="ECO:0000256" key="2">
    <source>
        <dbReference type="ARBA" id="ARBA00023125"/>
    </source>
</evidence>
<sequence length="284" mass="33038">MIENIRYEDGSSIKHLFDMINLSIAEEGADEGENAELENAAMSREKEGEFRRFRNWTPESDKELLQLVEKHGEKWTKVASLMSGTPCSTIAVYSRYKTLQRAIKGKVVKIRKKHKPTSKWSAEDSEKLKNLVTESLEKEEIFSWKKISEKMGDRTSSQCRYRYINYLSPFLNTSGKFTAKEDYLILSHVMGHDKISWVKISQALSYTRSEVHVRSRSQSTINIYLLLKSYGINLKLQKNITSLDQIDTSDPDYILFEKTRELCLCHKYFVRPSEEALKKLFISH</sequence>
<feature type="domain" description="HTH myb-type" evidence="6">
    <location>
        <begin position="112"/>
        <end position="171"/>
    </location>
</feature>
<accession>A0A1R1PG99</accession>
<dbReference type="Gene3D" id="1.10.10.60">
    <property type="entry name" value="Homeodomain-like"/>
    <property type="match status" value="2"/>
</dbReference>
<evidence type="ECO:0000259" key="5">
    <source>
        <dbReference type="PROSITE" id="PS50090"/>
    </source>
</evidence>
<dbReference type="InterPro" id="IPR051575">
    <property type="entry name" value="Myb-like_DNA-bd"/>
</dbReference>
<name>A0A1R1PG99_ZANCU</name>
<dbReference type="PANTHER" id="PTHR46621:SF1">
    <property type="entry name" value="SNRNA-ACTIVATING PROTEIN COMPLEX SUBUNIT 4"/>
    <property type="match status" value="1"/>
</dbReference>
<protein>
    <submittedName>
        <fullName evidence="7">Myb-like protein L</fullName>
    </submittedName>
</protein>
<feature type="domain" description="Myb-like" evidence="5">
    <location>
        <begin position="55"/>
        <end position="100"/>
    </location>
</feature>
<dbReference type="PROSITE" id="PS50090">
    <property type="entry name" value="MYB_LIKE"/>
    <property type="match status" value="2"/>
</dbReference>
<keyword evidence="2" id="KW-0238">DNA-binding</keyword>
<keyword evidence="4" id="KW-0539">Nucleus</keyword>
<dbReference type="InterPro" id="IPR009057">
    <property type="entry name" value="Homeodomain-like_sf"/>
</dbReference>
<dbReference type="OrthoDB" id="39591at2759"/>
<evidence type="ECO:0000256" key="3">
    <source>
        <dbReference type="ARBA" id="ARBA00023163"/>
    </source>
</evidence>
<dbReference type="EMBL" id="LSSK01001331">
    <property type="protein sequence ID" value="OMH80001.1"/>
    <property type="molecule type" value="Genomic_DNA"/>
</dbReference>
<dbReference type="SMART" id="SM00717">
    <property type="entry name" value="SANT"/>
    <property type="match status" value="3"/>
</dbReference>
<proteinExistence type="predicted"/>
<dbReference type="InterPro" id="IPR001005">
    <property type="entry name" value="SANT/Myb"/>
</dbReference>
<dbReference type="SUPFAM" id="SSF46689">
    <property type="entry name" value="Homeodomain-like"/>
    <property type="match status" value="2"/>
</dbReference>
<gene>
    <name evidence="7" type="ORF">AX774_g6567</name>
</gene>
<evidence type="ECO:0000256" key="4">
    <source>
        <dbReference type="ARBA" id="ARBA00023242"/>
    </source>
</evidence>
<dbReference type="PANTHER" id="PTHR46621">
    <property type="entry name" value="SNRNA-ACTIVATING PROTEIN COMPLEX SUBUNIT 4"/>
    <property type="match status" value="1"/>
</dbReference>
<keyword evidence="1" id="KW-0805">Transcription regulation</keyword>
<dbReference type="Pfam" id="PF00249">
    <property type="entry name" value="Myb_DNA-binding"/>
    <property type="match status" value="1"/>
</dbReference>
<dbReference type="Proteomes" id="UP000188320">
    <property type="component" value="Unassembled WGS sequence"/>
</dbReference>
<dbReference type="GO" id="GO:0019185">
    <property type="term" value="C:snRNA-activating protein complex"/>
    <property type="evidence" value="ECO:0007669"/>
    <property type="project" value="TreeGrafter"/>
</dbReference>
<dbReference type="GO" id="GO:0042795">
    <property type="term" value="P:snRNA transcription by RNA polymerase II"/>
    <property type="evidence" value="ECO:0007669"/>
    <property type="project" value="TreeGrafter"/>
</dbReference>
<keyword evidence="3" id="KW-0804">Transcription</keyword>
<dbReference type="Pfam" id="PF13921">
    <property type="entry name" value="Myb_DNA-bind_6"/>
    <property type="match status" value="1"/>
</dbReference>
<evidence type="ECO:0000259" key="6">
    <source>
        <dbReference type="PROSITE" id="PS51294"/>
    </source>
</evidence>
<keyword evidence="8" id="KW-1185">Reference proteome</keyword>
<dbReference type="AlphaFoldDB" id="A0A1R1PG99"/>
<reference evidence="8" key="1">
    <citation type="submission" date="2017-01" db="EMBL/GenBank/DDBJ databases">
        <authorList>
            <person name="Wang Y."/>
            <person name="White M."/>
            <person name="Kvist S."/>
            <person name="Moncalvo J.-M."/>
        </authorList>
    </citation>
    <scope>NUCLEOTIDE SEQUENCE [LARGE SCALE GENOMIC DNA]</scope>
    <source>
        <strain evidence="8">COL-18-3</strain>
    </source>
</reference>
<evidence type="ECO:0000256" key="1">
    <source>
        <dbReference type="ARBA" id="ARBA00023015"/>
    </source>
</evidence>